<dbReference type="EC" id="3.2.1.21" evidence="3"/>
<comment type="similarity">
    <text evidence="2">Belongs to the glycosyl hydrolase 3 family.</text>
</comment>
<dbReference type="InterPro" id="IPR019800">
    <property type="entry name" value="Glyco_hydro_3_AS"/>
</dbReference>
<dbReference type="InterPro" id="IPR050288">
    <property type="entry name" value="Cellulose_deg_GH3"/>
</dbReference>
<dbReference type="OrthoDB" id="47059at2759"/>
<dbReference type="Proteomes" id="UP000076154">
    <property type="component" value="Unassembled WGS sequence"/>
</dbReference>
<dbReference type="EMBL" id="LUEZ02000096">
    <property type="protein sequence ID" value="RDB14548.1"/>
    <property type="molecule type" value="Genomic_DNA"/>
</dbReference>
<dbReference type="InterPro" id="IPR036962">
    <property type="entry name" value="Glyco_hydro_3_N_sf"/>
</dbReference>
<evidence type="ECO:0000256" key="4">
    <source>
        <dbReference type="ARBA" id="ARBA00022801"/>
    </source>
</evidence>
<accession>A0A369IXV2</accession>
<reference evidence="6" key="1">
    <citation type="submission" date="2018-04" db="EMBL/GenBank/DDBJ databases">
        <title>Whole genome sequencing of Hypsizygus marmoreus.</title>
        <authorList>
            <person name="Choi I.-G."/>
            <person name="Min B."/>
            <person name="Kim J.-G."/>
            <person name="Kim S."/>
            <person name="Oh Y.-L."/>
            <person name="Kong W.-S."/>
            <person name="Park H."/>
            <person name="Jeong J."/>
            <person name="Song E.-S."/>
        </authorList>
    </citation>
    <scope>NUCLEOTIDE SEQUENCE [LARGE SCALE GENOMIC DNA]</scope>
    <source>
        <strain evidence="6">51987-8</strain>
    </source>
</reference>
<dbReference type="PANTHER" id="PTHR42715:SF27">
    <property type="entry name" value="BETA-GLUCOSIDASE-RELATED"/>
    <property type="match status" value="1"/>
</dbReference>
<evidence type="ECO:0000313" key="7">
    <source>
        <dbReference type="Proteomes" id="UP000076154"/>
    </source>
</evidence>
<comment type="catalytic activity">
    <reaction evidence="1">
        <text>Hydrolysis of terminal, non-reducing beta-D-glucosyl residues with release of beta-D-glucose.</text>
        <dbReference type="EC" id="3.2.1.21"/>
    </reaction>
</comment>
<dbReference type="Gene3D" id="3.20.20.300">
    <property type="entry name" value="Glycoside hydrolase, family 3, N-terminal domain"/>
    <property type="match status" value="2"/>
</dbReference>
<gene>
    <name evidence="6" type="primary">bglI_2</name>
    <name evidence="6" type="ORF">Hypma_016416</name>
</gene>
<protein>
    <recommendedName>
        <fullName evidence="3">beta-glucosidase</fullName>
        <ecNumber evidence="3">3.2.1.21</ecNumber>
    </recommendedName>
</protein>
<keyword evidence="5" id="KW-0326">Glycosidase</keyword>
<organism evidence="6 7">
    <name type="scientific">Hypsizygus marmoreus</name>
    <name type="common">White beech mushroom</name>
    <name type="synonym">Agaricus marmoreus</name>
    <dbReference type="NCBI Taxonomy" id="39966"/>
    <lineage>
        <taxon>Eukaryota</taxon>
        <taxon>Fungi</taxon>
        <taxon>Dikarya</taxon>
        <taxon>Basidiomycota</taxon>
        <taxon>Agaricomycotina</taxon>
        <taxon>Agaricomycetes</taxon>
        <taxon>Agaricomycetidae</taxon>
        <taxon>Agaricales</taxon>
        <taxon>Tricholomatineae</taxon>
        <taxon>Lyophyllaceae</taxon>
        <taxon>Hypsizygus</taxon>
    </lineage>
</organism>
<evidence type="ECO:0000313" key="6">
    <source>
        <dbReference type="EMBL" id="RDB14548.1"/>
    </source>
</evidence>
<dbReference type="InterPro" id="IPR017853">
    <property type="entry name" value="GH"/>
</dbReference>
<comment type="caution">
    <text evidence="6">The sequence shown here is derived from an EMBL/GenBank/DDBJ whole genome shotgun (WGS) entry which is preliminary data.</text>
</comment>
<dbReference type="PANTHER" id="PTHR42715">
    <property type="entry name" value="BETA-GLUCOSIDASE"/>
    <property type="match status" value="1"/>
</dbReference>
<name>A0A369IXV2_HYPMA</name>
<dbReference type="SUPFAM" id="SSF51445">
    <property type="entry name" value="(Trans)glycosidases"/>
    <property type="match status" value="1"/>
</dbReference>
<dbReference type="GO" id="GO:0008422">
    <property type="term" value="F:beta-glucosidase activity"/>
    <property type="evidence" value="ECO:0007669"/>
    <property type="project" value="UniProtKB-EC"/>
</dbReference>
<dbReference type="InParanoid" id="A0A369IXV2"/>
<dbReference type="AlphaFoldDB" id="A0A369IXV2"/>
<proteinExistence type="inferred from homology"/>
<evidence type="ECO:0000256" key="1">
    <source>
        <dbReference type="ARBA" id="ARBA00000448"/>
    </source>
</evidence>
<evidence type="ECO:0000256" key="5">
    <source>
        <dbReference type="ARBA" id="ARBA00023295"/>
    </source>
</evidence>
<evidence type="ECO:0000256" key="3">
    <source>
        <dbReference type="ARBA" id="ARBA00012744"/>
    </source>
</evidence>
<dbReference type="InterPro" id="IPR001764">
    <property type="entry name" value="Glyco_hydro_3_N"/>
</dbReference>
<evidence type="ECO:0000256" key="2">
    <source>
        <dbReference type="ARBA" id="ARBA00005336"/>
    </source>
</evidence>
<keyword evidence="7" id="KW-1185">Reference proteome</keyword>
<dbReference type="PROSITE" id="PS00775">
    <property type="entry name" value="GLYCOSYL_HYDROL_F3"/>
    <property type="match status" value="1"/>
</dbReference>
<keyword evidence="4" id="KW-0378">Hydrolase</keyword>
<dbReference type="PRINTS" id="PR00133">
    <property type="entry name" value="GLHYDRLASE3"/>
</dbReference>
<dbReference type="GO" id="GO:0009251">
    <property type="term" value="P:glucan catabolic process"/>
    <property type="evidence" value="ECO:0007669"/>
    <property type="project" value="TreeGrafter"/>
</dbReference>
<sequence length="240" mass="26294">MHFANAYIDAILESLTTDEEISLTAGVGFRHTHQIERLGVPAIKVSDRPSGIRGNYFFMGTPAKCLPSATALAATWDTKSMEEVGLKLLAPEAKLRAASVVLAPTSNIQSSFESFSEDPFLSGLLAASYVKSVQSGGIVQMTRRTTDKPTTILSTPVPSSFYSYHNDCQSAPLPILGYNRVNGTYVSEGPFLLMKLLRDEWVYKGLVMSDWLGIYRVDLSVEAGLDLEMPETTSGRRWTS</sequence>
<dbReference type="STRING" id="39966.A0A369IXV2"/>